<dbReference type="OrthoDB" id="9763310at2"/>
<dbReference type="GO" id="GO:0009378">
    <property type="term" value="F:four-way junction helicase activity"/>
    <property type="evidence" value="ECO:0007669"/>
    <property type="project" value="TreeGrafter"/>
</dbReference>
<dbReference type="EC" id="3.6.4.12" evidence="7"/>
<proteinExistence type="predicted"/>
<dbReference type="GO" id="GO:0003676">
    <property type="term" value="F:nucleic acid binding"/>
    <property type="evidence" value="ECO:0007669"/>
    <property type="project" value="InterPro"/>
</dbReference>
<dbReference type="GO" id="GO:0005694">
    <property type="term" value="C:chromosome"/>
    <property type="evidence" value="ECO:0007669"/>
    <property type="project" value="TreeGrafter"/>
</dbReference>
<evidence type="ECO:0000256" key="4">
    <source>
        <dbReference type="ARBA" id="ARBA00022840"/>
    </source>
</evidence>
<dbReference type="Pfam" id="PF00270">
    <property type="entry name" value="DEAD"/>
    <property type="match status" value="1"/>
</dbReference>
<keyword evidence="4" id="KW-0067">ATP-binding</keyword>
<sequence length="506" mass="57273">MTATDLSTDPSEILRRHFGHAQFRHGQQAIIEHVLSGQHAMVVMPTGMGKSLCYQIPALVIAHAAASAQHAQAGTARQSPSSASAVARPLTLVLSPLIALMQDQVDSLQRRNINATFINSSLDKQQRESRYQAVAEGQHDLLFVTPERFRKADFCDVIARRDVKLLAIDEAHCVSQWGHDFRPDYTRMAEIRQRLNHPTTIALTATATAECRQDIYRQLEIPSDQIKLFHHGIDRPNLTLDVTPVFDESEKLEQLNELLSAPLPDSGSLIVYFSLIKTLQRFSDHLLQQRVAHVCYHGDVPRNQRRAIQQSFLGGECDLVLATNAFGMGIDKDNIRMVIHAETPGSVESYYQEIGRAGRDGQPSRCVWLYDQNDLMTQMQFIDWANPDAAFYTRLYQLVAEHTDQCDAFGLEWVSSQLQKRSRHDHRIQTAISILDRYGVIAGPRAPECFQILASLPAELQNDELLNQKKLRAQQRLYAMVQLAAETEDRKEFLNRYFAEPDDSAF</sequence>
<dbReference type="GO" id="GO:0016787">
    <property type="term" value="F:hydrolase activity"/>
    <property type="evidence" value="ECO:0007669"/>
    <property type="project" value="UniProtKB-KW"/>
</dbReference>
<organism evidence="7 8">
    <name type="scientific">Stieleria bergensis</name>
    <dbReference type="NCBI Taxonomy" id="2528025"/>
    <lineage>
        <taxon>Bacteria</taxon>
        <taxon>Pseudomonadati</taxon>
        <taxon>Planctomycetota</taxon>
        <taxon>Planctomycetia</taxon>
        <taxon>Pirellulales</taxon>
        <taxon>Pirellulaceae</taxon>
        <taxon>Stieleria</taxon>
    </lineage>
</organism>
<dbReference type="NCBIfam" id="TIGR00614">
    <property type="entry name" value="recQ_fam"/>
    <property type="match status" value="1"/>
</dbReference>
<dbReference type="GO" id="GO:0005737">
    <property type="term" value="C:cytoplasm"/>
    <property type="evidence" value="ECO:0007669"/>
    <property type="project" value="TreeGrafter"/>
</dbReference>
<dbReference type="GO" id="GO:0043138">
    <property type="term" value="F:3'-5' DNA helicase activity"/>
    <property type="evidence" value="ECO:0007669"/>
    <property type="project" value="TreeGrafter"/>
</dbReference>
<dbReference type="GO" id="GO:0005524">
    <property type="term" value="F:ATP binding"/>
    <property type="evidence" value="ECO:0007669"/>
    <property type="project" value="UniProtKB-KW"/>
</dbReference>
<dbReference type="PANTHER" id="PTHR13710">
    <property type="entry name" value="DNA HELICASE RECQ FAMILY MEMBER"/>
    <property type="match status" value="1"/>
</dbReference>
<dbReference type="SMART" id="SM00490">
    <property type="entry name" value="HELICc"/>
    <property type="match status" value="1"/>
</dbReference>
<accession>A0A517SY82</accession>
<feature type="domain" description="Helicase ATP-binding" evidence="5">
    <location>
        <begin position="31"/>
        <end position="225"/>
    </location>
</feature>
<evidence type="ECO:0000259" key="5">
    <source>
        <dbReference type="PROSITE" id="PS51192"/>
    </source>
</evidence>
<dbReference type="PANTHER" id="PTHR13710:SF150">
    <property type="entry name" value="ATP-DEPENDENT DNA HELICASE RECQ"/>
    <property type="match status" value="1"/>
</dbReference>
<protein>
    <submittedName>
        <fullName evidence="7">ATP-dependent DNA helicase RecQ</fullName>
        <ecNumber evidence="7">3.6.4.12</ecNumber>
    </submittedName>
</protein>
<dbReference type="Proteomes" id="UP000315003">
    <property type="component" value="Chromosome"/>
</dbReference>
<dbReference type="FunFam" id="3.40.50.300:FF:002143">
    <property type="entry name" value="ATP-dependent DNA helicase RecQ"/>
    <property type="match status" value="1"/>
</dbReference>
<keyword evidence="2 7" id="KW-0378">Hydrolase</keyword>
<evidence type="ECO:0000259" key="6">
    <source>
        <dbReference type="PROSITE" id="PS51194"/>
    </source>
</evidence>
<evidence type="ECO:0000256" key="1">
    <source>
        <dbReference type="ARBA" id="ARBA00022741"/>
    </source>
</evidence>
<dbReference type="SUPFAM" id="SSF52540">
    <property type="entry name" value="P-loop containing nucleoside triphosphate hydrolases"/>
    <property type="match status" value="1"/>
</dbReference>
<keyword evidence="1" id="KW-0547">Nucleotide-binding</keyword>
<dbReference type="Pfam" id="PF00271">
    <property type="entry name" value="Helicase_C"/>
    <property type="match status" value="1"/>
</dbReference>
<dbReference type="PROSITE" id="PS51194">
    <property type="entry name" value="HELICASE_CTER"/>
    <property type="match status" value="1"/>
</dbReference>
<dbReference type="InterPro" id="IPR027417">
    <property type="entry name" value="P-loop_NTPase"/>
</dbReference>
<feature type="domain" description="Helicase C-terminal" evidence="6">
    <location>
        <begin position="254"/>
        <end position="403"/>
    </location>
</feature>
<gene>
    <name evidence="7" type="primary">recQ_2</name>
    <name evidence="7" type="ORF">SV7mr_36390</name>
</gene>
<dbReference type="PROSITE" id="PS51192">
    <property type="entry name" value="HELICASE_ATP_BIND_1"/>
    <property type="match status" value="1"/>
</dbReference>
<dbReference type="InterPro" id="IPR014001">
    <property type="entry name" value="Helicase_ATP-bd"/>
</dbReference>
<dbReference type="InterPro" id="IPR011545">
    <property type="entry name" value="DEAD/DEAH_box_helicase_dom"/>
</dbReference>
<dbReference type="SMART" id="SM00487">
    <property type="entry name" value="DEXDc"/>
    <property type="match status" value="1"/>
</dbReference>
<dbReference type="InterPro" id="IPR001650">
    <property type="entry name" value="Helicase_C-like"/>
</dbReference>
<dbReference type="GO" id="GO:0006281">
    <property type="term" value="P:DNA repair"/>
    <property type="evidence" value="ECO:0007669"/>
    <property type="project" value="TreeGrafter"/>
</dbReference>
<evidence type="ECO:0000256" key="3">
    <source>
        <dbReference type="ARBA" id="ARBA00022806"/>
    </source>
</evidence>
<dbReference type="EMBL" id="CP036272">
    <property type="protein sequence ID" value="QDT61108.1"/>
    <property type="molecule type" value="Genomic_DNA"/>
</dbReference>
<dbReference type="AlphaFoldDB" id="A0A517SY82"/>
<name>A0A517SY82_9BACT</name>
<dbReference type="InterPro" id="IPR004589">
    <property type="entry name" value="DNA_helicase_ATP-dep_RecQ"/>
</dbReference>
<dbReference type="Gene3D" id="3.40.50.300">
    <property type="entry name" value="P-loop containing nucleotide triphosphate hydrolases"/>
    <property type="match status" value="2"/>
</dbReference>
<evidence type="ECO:0000313" key="7">
    <source>
        <dbReference type="EMBL" id="QDT61108.1"/>
    </source>
</evidence>
<keyword evidence="3 7" id="KW-0347">Helicase</keyword>
<reference evidence="7 8" key="1">
    <citation type="submission" date="2019-02" db="EMBL/GenBank/DDBJ databases">
        <title>Deep-cultivation of Planctomycetes and their phenomic and genomic characterization uncovers novel biology.</title>
        <authorList>
            <person name="Wiegand S."/>
            <person name="Jogler M."/>
            <person name="Boedeker C."/>
            <person name="Pinto D."/>
            <person name="Vollmers J."/>
            <person name="Rivas-Marin E."/>
            <person name="Kohn T."/>
            <person name="Peeters S.H."/>
            <person name="Heuer A."/>
            <person name="Rast P."/>
            <person name="Oberbeckmann S."/>
            <person name="Bunk B."/>
            <person name="Jeske O."/>
            <person name="Meyerdierks A."/>
            <person name="Storesund J.E."/>
            <person name="Kallscheuer N."/>
            <person name="Luecker S."/>
            <person name="Lage O.M."/>
            <person name="Pohl T."/>
            <person name="Merkel B.J."/>
            <person name="Hornburger P."/>
            <person name="Mueller R.-W."/>
            <person name="Bruemmer F."/>
            <person name="Labrenz M."/>
            <person name="Spormann A.M."/>
            <person name="Op den Camp H."/>
            <person name="Overmann J."/>
            <person name="Amann R."/>
            <person name="Jetten M.S.M."/>
            <person name="Mascher T."/>
            <person name="Medema M.H."/>
            <person name="Devos D.P."/>
            <person name="Kaster A.-K."/>
            <person name="Ovreas L."/>
            <person name="Rohde M."/>
            <person name="Galperin M.Y."/>
            <person name="Jogler C."/>
        </authorList>
    </citation>
    <scope>NUCLEOTIDE SEQUENCE [LARGE SCALE GENOMIC DNA]</scope>
    <source>
        <strain evidence="7 8">SV_7m_r</strain>
    </source>
</reference>
<dbReference type="CDD" id="cd17920">
    <property type="entry name" value="DEXHc_RecQ"/>
    <property type="match status" value="1"/>
</dbReference>
<evidence type="ECO:0000313" key="8">
    <source>
        <dbReference type="Proteomes" id="UP000315003"/>
    </source>
</evidence>
<dbReference type="RefSeq" id="WP_145274812.1">
    <property type="nucleotide sequence ID" value="NZ_CP036272.1"/>
</dbReference>
<evidence type="ECO:0000256" key="2">
    <source>
        <dbReference type="ARBA" id="ARBA00022801"/>
    </source>
</evidence>
<keyword evidence="8" id="KW-1185">Reference proteome</keyword>
<dbReference type="GO" id="GO:0006310">
    <property type="term" value="P:DNA recombination"/>
    <property type="evidence" value="ECO:0007669"/>
    <property type="project" value="InterPro"/>
</dbReference>